<evidence type="ECO:0000313" key="3">
    <source>
        <dbReference type="Proteomes" id="UP000258309"/>
    </source>
</evidence>
<dbReference type="Pfam" id="PF01738">
    <property type="entry name" value="DLH"/>
    <property type="match status" value="1"/>
</dbReference>
<evidence type="ECO:0000259" key="1">
    <source>
        <dbReference type="Pfam" id="PF01738"/>
    </source>
</evidence>
<feature type="non-terminal residue" evidence="2">
    <location>
        <position position="260"/>
    </location>
</feature>
<sequence>MSGITDCCPSTLPPVVSTAYTPAGTHTTLAGLKTCPCSIYITGSSVSPRTVLLIYDVFGPALQTLQGADRLAASLSATVLVPDFLKGSYAQDAWFTGELSEEAKQQQRAFRESSDPTQKVGLVTDVIKSYEEGEGKREGGRVWACLGFCWGAKVTALASAGPNPPFKVSAQGHPSRLAREDAEAITIPHIILAAPSDNKEGGVDAYAEVANLDGRKWVVETYEKMFHGWMAGRAKLDDEENAREYERAYNQVAAFFAENF</sequence>
<dbReference type="Proteomes" id="UP000258309">
    <property type="component" value="Unassembled WGS sequence"/>
</dbReference>
<evidence type="ECO:0000313" key="2">
    <source>
        <dbReference type="EMBL" id="RFU31476.1"/>
    </source>
</evidence>
<dbReference type="OrthoDB" id="2147163at2759"/>
<comment type="caution">
    <text evidence="2">The sequence shown here is derived from an EMBL/GenBank/DDBJ whole genome shotgun (WGS) entry which is preliminary data.</text>
</comment>
<dbReference type="Gene3D" id="3.40.50.1820">
    <property type="entry name" value="alpha/beta hydrolase"/>
    <property type="match status" value="1"/>
</dbReference>
<accession>A0A3E2HDI5</accession>
<reference evidence="2 3" key="1">
    <citation type="submission" date="2018-05" db="EMBL/GenBank/DDBJ databases">
        <title>Draft genome sequence of Scytalidium lignicola DSM 105466, a ubiquitous saprotrophic fungus.</title>
        <authorList>
            <person name="Buettner E."/>
            <person name="Gebauer A.M."/>
            <person name="Hofrichter M."/>
            <person name="Liers C."/>
            <person name="Kellner H."/>
        </authorList>
    </citation>
    <scope>NUCLEOTIDE SEQUENCE [LARGE SCALE GENOMIC DNA]</scope>
    <source>
        <strain evidence="2 3">DSM 105466</strain>
    </source>
</reference>
<proteinExistence type="predicted"/>
<dbReference type="SUPFAM" id="SSF53474">
    <property type="entry name" value="alpha/beta-Hydrolases"/>
    <property type="match status" value="1"/>
</dbReference>
<name>A0A3E2HDI5_SCYLI</name>
<dbReference type="GO" id="GO:0016787">
    <property type="term" value="F:hydrolase activity"/>
    <property type="evidence" value="ECO:0007669"/>
    <property type="project" value="InterPro"/>
</dbReference>
<feature type="domain" description="Dienelactone hydrolase" evidence="1">
    <location>
        <begin position="49"/>
        <end position="258"/>
    </location>
</feature>
<protein>
    <recommendedName>
        <fullName evidence="1">Dienelactone hydrolase domain-containing protein</fullName>
    </recommendedName>
</protein>
<dbReference type="PANTHER" id="PTHR47668:SF1">
    <property type="entry name" value="DIENELACTONE HYDROLASE DOMAIN-CONTAINING PROTEIN-RELATED"/>
    <property type="match status" value="1"/>
</dbReference>
<feature type="non-terminal residue" evidence="2">
    <location>
        <position position="1"/>
    </location>
</feature>
<dbReference type="InterPro" id="IPR002925">
    <property type="entry name" value="Dienelactn_hydro"/>
</dbReference>
<dbReference type="STRING" id="5539.A0A3E2HDI5"/>
<dbReference type="OMA" id="SKACCTR"/>
<dbReference type="EMBL" id="NCSJ02000075">
    <property type="protein sequence ID" value="RFU31476.1"/>
    <property type="molecule type" value="Genomic_DNA"/>
</dbReference>
<dbReference type="AlphaFoldDB" id="A0A3E2HDI5"/>
<keyword evidence="3" id="KW-1185">Reference proteome</keyword>
<organism evidence="2 3">
    <name type="scientific">Scytalidium lignicola</name>
    <name type="common">Hyphomycete</name>
    <dbReference type="NCBI Taxonomy" id="5539"/>
    <lineage>
        <taxon>Eukaryota</taxon>
        <taxon>Fungi</taxon>
        <taxon>Dikarya</taxon>
        <taxon>Ascomycota</taxon>
        <taxon>Pezizomycotina</taxon>
        <taxon>Leotiomycetes</taxon>
        <taxon>Leotiomycetes incertae sedis</taxon>
        <taxon>Scytalidium</taxon>
    </lineage>
</organism>
<dbReference type="InterPro" id="IPR029058">
    <property type="entry name" value="AB_hydrolase_fold"/>
</dbReference>
<dbReference type="PANTHER" id="PTHR47668">
    <property type="entry name" value="DIENELACTONE HYDROLASE FAMILY PROTEIN (AFU_ORTHOLOGUE AFUA_6G01940)"/>
    <property type="match status" value="1"/>
</dbReference>
<gene>
    <name evidence="2" type="ORF">B7463_g4888</name>
</gene>